<gene>
    <name evidence="2" type="ORF">Amac_034830</name>
</gene>
<feature type="compositionally biased region" description="Low complexity" evidence="1">
    <location>
        <begin position="229"/>
        <end position="247"/>
    </location>
</feature>
<keyword evidence="3" id="KW-1185">Reference proteome</keyword>
<comment type="caution">
    <text evidence="2">The sequence shown here is derived from an EMBL/GenBank/DDBJ whole genome shotgun (WGS) entry which is preliminary data.</text>
</comment>
<accession>A0A5M3WKU5</accession>
<dbReference type="Proteomes" id="UP000331127">
    <property type="component" value="Unassembled WGS sequence"/>
</dbReference>
<dbReference type="EMBL" id="BLAE01000018">
    <property type="protein sequence ID" value="GES09887.1"/>
    <property type="molecule type" value="Genomic_DNA"/>
</dbReference>
<evidence type="ECO:0000313" key="2">
    <source>
        <dbReference type="EMBL" id="GES09887.1"/>
    </source>
</evidence>
<reference evidence="2 3" key="1">
    <citation type="submission" date="2019-10" db="EMBL/GenBank/DDBJ databases">
        <title>Whole genome shotgun sequence of Acrocarpospora macrocephala NBRC 16266.</title>
        <authorList>
            <person name="Ichikawa N."/>
            <person name="Kimura A."/>
            <person name="Kitahashi Y."/>
            <person name="Komaki H."/>
            <person name="Oguchi A."/>
        </authorList>
    </citation>
    <scope>NUCLEOTIDE SEQUENCE [LARGE SCALE GENOMIC DNA]</scope>
    <source>
        <strain evidence="2 3">NBRC 16266</strain>
    </source>
</reference>
<sequence>MPTGNGWRFLAPGENQMTVPHPPANPIASFSAELRSLAADRTIGDLAGRTGLLTETVKLLLAGEQLFSWEVTSVFLDACDATPHQWRPRWERLAREKGRRVWSRKYDPVGAFPDPDSARSIDEFVDLMQKLRVHAGELTYQTLEDRAKVEHRRLPHTTVNAVMKKRTRPQPDLVEAFVEACGLPLPERRRWRMKWMELVAQGQGDHTATINGAQAQQTVPESPSPPIPIVSSSAPLAESASTADSAPDMPPPAPKRLIRRVVLGVSGAFLLLAGIGVGRLTAAEVVETPILGGPPYSLIQDQPLSLPYKLPMSRDWHLDLRLTLGHTPEGGLQNCTYYGQMLVRIERPGASPLEYKSLLGHRNLTLPRIPIGRTDSMRIVVTFKVVGRPTPALDGPCQLTLDLNGSTVRAGE</sequence>
<organism evidence="2 3">
    <name type="scientific">Acrocarpospora macrocephala</name>
    <dbReference type="NCBI Taxonomy" id="150177"/>
    <lineage>
        <taxon>Bacteria</taxon>
        <taxon>Bacillati</taxon>
        <taxon>Actinomycetota</taxon>
        <taxon>Actinomycetes</taxon>
        <taxon>Streptosporangiales</taxon>
        <taxon>Streptosporangiaceae</taxon>
        <taxon>Acrocarpospora</taxon>
    </lineage>
</organism>
<feature type="region of interest" description="Disordered" evidence="1">
    <location>
        <begin position="213"/>
        <end position="253"/>
    </location>
</feature>
<protein>
    <submittedName>
        <fullName evidence="2">Uncharacterized protein</fullName>
    </submittedName>
</protein>
<dbReference type="AlphaFoldDB" id="A0A5M3WKU5"/>
<proteinExistence type="predicted"/>
<name>A0A5M3WKU5_9ACTN</name>
<evidence type="ECO:0000256" key="1">
    <source>
        <dbReference type="SAM" id="MobiDB-lite"/>
    </source>
</evidence>
<evidence type="ECO:0000313" key="3">
    <source>
        <dbReference type="Proteomes" id="UP000331127"/>
    </source>
</evidence>